<dbReference type="RefSeq" id="XP_033682674.1">
    <property type="nucleotide sequence ID" value="XM_033822467.1"/>
</dbReference>
<protein>
    <submittedName>
        <fullName evidence="1">Uncharacterized protein</fullName>
    </submittedName>
</protein>
<keyword evidence="2" id="KW-1185">Reference proteome</keyword>
<gene>
    <name evidence="1" type="ORF">BU26DRAFT_351640</name>
</gene>
<sequence length="185" mass="21081">MVSELCCIIIVFIPSSNHLTTAEGAQLLGEETSRLSLNEIEKVRLAIKAHITAFLLVDCQDTTSLALFVYAPRPGQARILRCYNIIRRCIGKAASTQVALLALDPPLWFEPLPLELLVFTLQYKSHEELYQHRSEWKAGLTLMARMQRDLPPSEERYDVQTYVAFSRASLSRDRVGLPETCFRQR</sequence>
<dbReference type="EMBL" id="ML987197">
    <property type="protein sequence ID" value="KAF2247670.1"/>
    <property type="molecule type" value="Genomic_DNA"/>
</dbReference>
<dbReference type="GeneID" id="54575797"/>
<reference evidence="1" key="1">
    <citation type="journal article" date="2020" name="Stud. Mycol.">
        <title>101 Dothideomycetes genomes: a test case for predicting lifestyles and emergence of pathogens.</title>
        <authorList>
            <person name="Haridas S."/>
            <person name="Albert R."/>
            <person name="Binder M."/>
            <person name="Bloem J."/>
            <person name="Labutti K."/>
            <person name="Salamov A."/>
            <person name="Andreopoulos B."/>
            <person name="Baker S."/>
            <person name="Barry K."/>
            <person name="Bills G."/>
            <person name="Bluhm B."/>
            <person name="Cannon C."/>
            <person name="Castanera R."/>
            <person name="Culley D."/>
            <person name="Daum C."/>
            <person name="Ezra D."/>
            <person name="Gonzalez J."/>
            <person name="Henrissat B."/>
            <person name="Kuo A."/>
            <person name="Liang C."/>
            <person name="Lipzen A."/>
            <person name="Lutzoni F."/>
            <person name="Magnuson J."/>
            <person name="Mondo S."/>
            <person name="Nolan M."/>
            <person name="Ohm R."/>
            <person name="Pangilinan J."/>
            <person name="Park H.-J."/>
            <person name="Ramirez L."/>
            <person name="Alfaro M."/>
            <person name="Sun H."/>
            <person name="Tritt A."/>
            <person name="Yoshinaga Y."/>
            <person name="Zwiers L.-H."/>
            <person name="Turgeon B."/>
            <person name="Goodwin S."/>
            <person name="Spatafora J."/>
            <person name="Crous P."/>
            <person name="Grigoriev I."/>
        </authorList>
    </citation>
    <scope>NUCLEOTIDE SEQUENCE</scope>
    <source>
        <strain evidence="1">CBS 122368</strain>
    </source>
</reference>
<name>A0A6A6IDN0_9PLEO</name>
<organism evidence="1 2">
    <name type="scientific">Trematosphaeria pertusa</name>
    <dbReference type="NCBI Taxonomy" id="390896"/>
    <lineage>
        <taxon>Eukaryota</taxon>
        <taxon>Fungi</taxon>
        <taxon>Dikarya</taxon>
        <taxon>Ascomycota</taxon>
        <taxon>Pezizomycotina</taxon>
        <taxon>Dothideomycetes</taxon>
        <taxon>Pleosporomycetidae</taxon>
        <taxon>Pleosporales</taxon>
        <taxon>Massarineae</taxon>
        <taxon>Trematosphaeriaceae</taxon>
        <taxon>Trematosphaeria</taxon>
    </lineage>
</organism>
<proteinExistence type="predicted"/>
<evidence type="ECO:0000313" key="2">
    <source>
        <dbReference type="Proteomes" id="UP000800094"/>
    </source>
</evidence>
<accession>A0A6A6IDN0</accession>
<dbReference type="Proteomes" id="UP000800094">
    <property type="component" value="Unassembled WGS sequence"/>
</dbReference>
<evidence type="ECO:0000313" key="1">
    <source>
        <dbReference type="EMBL" id="KAF2247670.1"/>
    </source>
</evidence>
<dbReference type="AlphaFoldDB" id="A0A6A6IDN0"/>